<comment type="caution">
    <text evidence="2">The sequence shown here is derived from an EMBL/GenBank/DDBJ whole genome shotgun (WGS) entry which is preliminary data.</text>
</comment>
<dbReference type="PANTHER" id="PTHR12735">
    <property type="entry name" value="BOLA-LIKE PROTEIN-RELATED"/>
    <property type="match status" value="1"/>
</dbReference>
<accession>A0ABP0BS37</accession>
<dbReference type="InterPro" id="IPR045115">
    <property type="entry name" value="BOL2"/>
</dbReference>
<keyword evidence="3" id="KW-1185">Reference proteome</keyword>
<gene>
    <name evidence="2" type="ORF">SBRCBS47491_004788</name>
</gene>
<dbReference type="Proteomes" id="UP001642406">
    <property type="component" value="Unassembled WGS sequence"/>
</dbReference>
<evidence type="ECO:0000313" key="3">
    <source>
        <dbReference type="Proteomes" id="UP001642406"/>
    </source>
</evidence>
<evidence type="ECO:0000313" key="2">
    <source>
        <dbReference type="EMBL" id="CAK7222210.1"/>
    </source>
</evidence>
<dbReference type="EMBL" id="CAWUHC010000038">
    <property type="protein sequence ID" value="CAK7222210.1"/>
    <property type="molecule type" value="Genomic_DNA"/>
</dbReference>
<dbReference type="SUPFAM" id="SSF82657">
    <property type="entry name" value="BolA-like"/>
    <property type="match status" value="1"/>
</dbReference>
<dbReference type="PANTHER" id="PTHR12735:SF27">
    <property type="entry name" value="BOLA-LIKE PROTEIN 2"/>
    <property type="match status" value="1"/>
</dbReference>
<comment type="similarity">
    <text evidence="1">Belongs to the BolA/IbaG family.</text>
</comment>
<dbReference type="InterPro" id="IPR036065">
    <property type="entry name" value="BolA-like_sf"/>
</dbReference>
<evidence type="ECO:0000256" key="1">
    <source>
        <dbReference type="RuleBase" id="RU003860"/>
    </source>
</evidence>
<organism evidence="2 3">
    <name type="scientific">Sporothrix bragantina</name>
    <dbReference type="NCBI Taxonomy" id="671064"/>
    <lineage>
        <taxon>Eukaryota</taxon>
        <taxon>Fungi</taxon>
        <taxon>Dikarya</taxon>
        <taxon>Ascomycota</taxon>
        <taxon>Pezizomycotina</taxon>
        <taxon>Sordariomycetes</taxon>
        <taxon>Sordariomycetidae</taxon>
        <taxon>Ophiostomatales</taxon>
        <taxon>Ophiostomataceae</taxon>
        <taxon>Sporothrix</taxon>
    </lineage>
</organism>
<protein>
    <recommendedName>
        <fullName evidence="4">BolA domain protein</fullName>
    </recommendedName>
</protein>
<dbReference type="InterPro" id="IPR002634">
    <property type="entry name" value="BolA"/>
</dbReference>
<evidence type="ECO:0008006" key="4">
    <source>
        <dbReference type="Google" id="ProtNLM"/>
    </source>
</evidence>
<dbReference type="Gene3D" id="3.30.300.90">
    <property type="entry name" value="BolA-like"/>
    <property type="match status" value="1"/>
</dbReference>
<reference evidence="2 3" key="1">
    <citation type="submission" date="2024-01" db="EMBL/GenBank/DDBJ databases">
        <authorList>
            <person name="Allen C."/>
            <person name="Tagirdzhanova G."/>
        </authorList>
    </citation>
    <scope>NUCLEOTIDE SEQUENCE [LARGE SCALE GENOMIC DNA]</scope>
</reference>
<proteinExistence type="inferred from homology"/>
<dbReference type="Pfam" id="PF01722">
    <property type="entry name" value="BolA"/>
    <property type="match status" value="1"/>
</dbReference>
<sequence>MAEQTINEEYLVSALRTKLQAENVVITDVSGGCGQAFTAIIVSPQFTGLNSLKRHRLVNAALREEIKAIHAWSAKCHTPEEWAKESNKAADTTAVTA</sequence>
<name>A0ABP0BS37_9PEZI</name>
<dbReference type="PIRSF" id="PIRSF003113">
    <property type="entry name" value="BolA"/>
    <property type="match status" value="1"/>
</dbReference>